<dbReference type="EMBL" id="SUMB01000001">
    <property type="protein sequence ID" value="TJZ58667.1"/>
    <property type="molecule type" value="Genomic_DNA"/>
</dbReference>
<dbReference type="OrthoDB" id="3831512at2"/>
<feature type="region of interest" description="Disordered" evidence="1">
    <location>
        <begin position="128"/>
        <end position="171"/>
    </location>
</feature>
<dbReference type="Proteomes" id="UP000308697">
    <property type="component" value="Unassembled WGS sequence"/>
</dbReference>
<evidence type="ECO:0000313" key="2">
    <source>
        <dbReference type="EMBL" id="TJZ58667.1"/>
    </source>
</evidence>
<dbReference type="InterPro" id="IPR026496">
    <property type="entry name" value="GRASP_targ"/>
</dbReference>
<dbReference type="NCBIfam" id="TIGR04186">
    <property type="entry name" value="GRASP_targ"/>
    <property type="match status" value="1"/>
</dbReference>
<evidence type="ECO:0000313" key="3">
    <source>
        <dbReference type="Proteomes" id="UP000308697"/>
    </source>
</evidence>
<dbReference type="AlphaFoldDB" id="A0A4U0NVD1"/>
<proteinExistence type="predicted"/>
<protein>
    <submittedName>
        <fullName evidence="2">Putative ATP-grasp-modified RiPP</fullName>
    </submittedName>
</protein>
<keyword evidence="3" id="KW-1185">Reference proteome</keyword>
<evidence type="ECO:0000256" key="1">
    <source>
        <dbReference type="SAM" id="MobiDB-lite"/>
    </source>
</evidence>
<feature type="compositionally biased region" description="Acidic residues" evidence="1">
    <location>
        <begin position="161"/>
        <end position="171"/>
    </location>
</feature>
<name>A0A4U0NVD1_9ACTN</name>
<comment type="caution">
    <text evidence="2">The sequence shown here is derived from an EMBL/GenBank/DDBJ whole genome shotgun (WGS) entry which is preliminary data.</text>
</comment>
<reference evidence="2 3" key="1">
    <citation type="submission" date="2019-04" db="EMBL/GenBank/DDBJ databases">
        <title>Streptomyces piniterrae sp. nov., a heliquinomycin-producing actinomycete isolated from rhizosphere soil of Pinus yunnanensis.</title>
        <authorList>
            <person name="Zhuang X."/>
            <person name="Zhao J."/>
        </authorList>
    </citation>
    <scope>NUCLEOTIDE SEQUENCE [LARGE SCALE GENOMIC DNA]</scope>
    <source>
        <strain evidence="3">jys28</strain>
    </source>
</reference>
<sequence>MARSPLLPMASACWALLPRTSFAPRCLHRLHFPNSLPALPAAFMHAAVLPRRPYGDGPVWPCTSAGLTTEGICPMEQNPTTPWGLSRLDSYAPTGELPEVATELDPMSQTTRYRDAANQPMAIDEQCAGRCAAPPTTRSGADSDVSYAGDATDEAHRDDAPDGDEEGGGCH</sequence>
<gene>
    <name evidence="2" type="primary">tgmA</name>
    <name evidence="2" type="ORF">FCH28_00295</name>
</gene>
<organism evidence="2 3">
    <name type="scientific">Streptomyces piniterrae</name>
    <dbReference type="NCBI Taxonomy" id="2571125"/>
    <lineage>
        <taxon>Bacteria</taxon>
        <taxon>Bacillati</taxon>
        <taxon>Actinomycetota</taxon>
        <taxon>Actinomycetes</taxon>
        <taxon>Kitasatosporales</taxon>
        <taxon>Streptomycetaceae</taxon>
        <taxon>Streptomyces</taxon>
    </lineage>
</organism>
<accession>A0A4U0NVD1</accession>